<keyword evidence="4" id="KW-1185">Reference proteome</keyword>
<dbReference type="OrthoDB" id="1525092at2"/>
<evidence type="ECO:0000256" key="1">
    <source>
        <dbReference type="SAM" id="Coils"/>
    </source>
</evidence>
<evidence type="ECO:0008006" key="5">
    <source>
        <dbReference type="Google" id="ProtNLM"/>
    </source>
</evidence>
<evidence type="ECO:0000313" key="3">
    <source>
        <dbReference type="EMBL" id="SMO59385.1"/>
    </source>
</evidence>
<keyword evidence="2" id="KW-0812">Transmembrane</keyword>
<accession>A0A521CJ27</accession>
<dbReference type="Proteomes" id="UP000317593">
    <property type="component" value="Unassembled WGS sequence"/>
</dbReference>
<dbReference type="AlphaFoldDB" id="A0A521CJ27"/>
<keyword evidence="1" id="KW-0175">Coiled coil</keyword>
<name>A0A521CJ27_9BACT</name>
<protein>
    <recommendedName>
        <fullName evidence="5">Flagellar motility protein MotE, a chaperone for MotC folding</fullName>
    </recommendedName>
</protein>
<dbReference type="RefSeq" id="WP_142714103.1">
    <property type="nucleotide sequence ID" value="NZ_FXTH01000006.1"/>
</dbReference>
<proteinExistence type="predicted"/>
<evidence type="ECO:0000256" key="2">
    <source>
        <dbReference type="SAM" id="Phobius"/>
    </source>
</evidence>
<keyword evidence="2" id="KW-0472">Membrane</keyword>
<sequence length="174" mass="19859">MNLKSTLYTSFGVFVSFLVIMVAVYFLMPYINPEKGKSAENNNFQQTFTPIERNISAVDSLQNMTDSLRQVIETYRKEETEYQGIIDSLNSRLASSEEQNDTLKARIPRVAAENIEEVSKSLLTLDEDQLTPIVNILKDDQLISLYNSASRMQRSKLLRSLEPEKAANILKQIM</sequence>
<organism evidence="3 4">
    <name type="scientific">Fodinibius sediminis</name>
    <dbReference type="NCBI Taxonomy" id="1214077"/>
    <lineage>
        <taxon>Bacteria</taxon>
        <taxon>Pseudomonadati</taxon>
        <taxon>Balneolota</taxon>
        <taxon>Balneolia</taxon>
        <taxon>Balneolales</taxon>
        <taxon>Balneolaceae</taxon>
        <taxon>Fodinibius</taxon>
    </lineage>
</organism>
<reference evidence="3 4" key="1">
    <citation type="submission" date="2017-05" db="EMBL/GenBank/DDBJ databases">
        <authorList>
            <person name="Varghese N."/>
            <person name="Submissions S."/>
        </authorList>
    </citation>
    <scope>NUCLEOTIDE SEQUENCE [LARGE SCALE GENOMIC DNA]</scope>
    <source>
        <strain evidence="3 4">DSM 21194</strain>
    </source>
</reference>
<evidence type="ECO:0000313" key="4">
    <source>
        <dbReference type="Proteomes" id="UP000317593"/>
    </source>
</evidence>
<keyword evidence="2" id="KW-1133">Transmembrane helix</keyword>
<dbReference type="EMBL" id="FXTH01000006">
    <property type="protein sequence ID" value="SMO59385.1"/>
    <property type="molecule type" value="Genomic_DNA"/>
</dbReference>
<feature type="coiled-coil region" evidence="1">
    <location>
        <begin position="58"/>
        <end position="106"/>
    </location>
</feature>
<feature type="transmembrane region" description="Helical" evidence="2">
    <location>
        <begin position="6"/>
        <end position="28"/>
    </location>
</feature>
<gene>
    <name evidence="3" type="ORF">SAMN06265218_106110</name>
</gene>